<reference evidence="2 3" key="1">
    <citation type="submission" date="2020-10" db="EMBL/GenBank/DDBJ databases">
        <title>The Coptis chinensis genome and diversification of protoberbering-type alkaloids.</title>
        <authorList>
            <person name="Wang B."/>
            <person name="Shu S."/>
            <person name="Song C."/>
            <person name="Liu Y."/>
        </authorList>
    </citation>
    <scope>NUCLEOTIDE SEQUENCE [LARGE SCALE GENOMIC DNA]</scope>
    <source>
        <strain evidence="2">HL-2020</strain>
        <tissue evidence="2">Leaf</tissue>
    </source>
</reference>
<accession>A0A835LRL7</accession>
<evidence type="ECO:0000256" key="1">
    <source>
        <dbReference type="ARBA" id="ARBA00022737"/>
    </source>
</evidence>
<evidence type="ECO:0000313" key="3">
    <source>
        <dbReference type="Proteomes" id="UP000631114"/>
    </source>
</evidence>
<keyword evidence="3" id="KW-1185">Reference proteome</keyword>
<evidence type="ECO:0008006" key="4">
    <source>
        <dbReference type="Google" id="ProtNLM"/>
    </source>
</evidence>
<dbReference type="Gene3D" id="1.25.40.10">
    <property type="entry name" value="Tetratricopeptide repeat domain"/>
    <property type="match status" value="1"/>
</dbReference>
<gene>
    <name evidence="2" type="ORF">IFM89_017916</name>
</gene>
<protein>
    <recommendedName>
        <fullName evidence="4">Pentatricopeptide repeat-containing protein</fullName>
    </recommendedName>
</protein>
<dbReference type="OrthoDB" id="185373at2759"/>
<dbReference type="InterPro" id="IPR002885">
    <property type="entry name" value="PPR_rpt"/>
</dbReference>
<dbReference type="InterPro" id="IPR011990">
    <property type="entry name" value="TPR-like_helical_dom_sf"/>
</dbReference>
<dbReference type="Proteomes" id="UP000631114">
    <property type="component" value="Unassembled WGS sequence"/>
</dbReference>
<keyword evidence="1" id="KW-0677">Repeat</keyword>
<proteinExistence type="predicted"/>
<dbReference type="EMBL" id="JADFTS010000005">
    <property type="protein sequence ID" value="KAF9605573.1"/>
    <property type="molecule type" value="Genomic_DNA"/>
</dbReference>
<sequence>MEMFMKMKNANIKPDSYPTTRLRAVLVIFGMFEEAVRLMKEMSSNGFDYDLITYSSILEVVGKIDDICNDSVP</sequence>
<dbReference type="NCBIfam" id="TIGR00756">
    <property type="entry name" value="PPR"/>
    <property type="match status" value="1"/>
</dbReference>
<comment type="caution">
    <text evidence="2">The sequence shown here is derived from an EMBL/GenBank/DDBJ whole genome shotgun (WGS) entry which is preliminary data.</text>
</comment>
<dbReference type="AlphaFoldDB" id="A0A835LRL7"/>
<evidence type="ECO:0000313" key="2">
    <source>
        <dbReference type="EMBL" id="KAF9605573.1"/>
    </source>
</evidence>
<name>A0A835LRL7_9MAGN</name>
<organism evidence="2 3">
    <name type="scientific">Coptis chinensis</name>
    <dbReference type="NCBI Taxonomy" id="261450"/>
    <lineage>
        <taxon>Eukaryota</taxon>
        <taxon>Viridiplantae</taxon>
        <taxon>Streptophyta</taxon>
        <taxon>Embryophyta</taxon>
        <taxon>Tracheophyta</taxon>
        <taxon>Spermatophyta</taxon>
        <taxon>Magnoliopsida</taxon>
        <taxon>Ranunculales</taxon>
        <taxon>Ranunculaceae</taxon>
        <taxon>Coptidoideae</taxon>
        <taxon>Coptis</taxon>
    </lineage>
</organism>